<protein>
    <submittedName>
        <fullName evidence="10">Uncharacterized protein</fullName>
    </submittedName>
</protein>
<evidence type="ECO:0000256" key="7">
    <source>
        <dbReference type="ARBA" id="ARBA00023136"/>
    </source>
</evidence>
<name>A0ABP0PI23_9DINO</name>
<feature type="transmembrane region" description="Helical" evidence="9">
    <location>
        <begin position="370"/>
        <end position="395"/>
    </location>
</feature>
<evidence type="ECO:0000313" key="10">
    <source>
        <dbReference type="EMBL" id="CAK9074674.1"/>
    </source>
</evidence>
<dbReference type="Proteomes" id="UP001642484">
    <property type="component" value="Unassembled WGS sequence"/>
</dbReference>
<keyword evidence="4" id="KW-0997">Cell inner membrane</keyword>
<dbReference type="EMBL" id="CAXAMN010023028">
    <property type="protein sequence ID" value="CAK9074674.1"/>
    <property type="molecule type" value="Genomic_DNA"/>
</dbReference>
<sequence length="581" mass="60850">MESAKRTSTPFARRAASGTTGTVLGLLILVSAGRCFAGCGDQKSGRLTGDVVFGRRGAPAPRGSSELQSVSPADAANQPVDEESSERRMGVKDGVAVIAGSALGGGFLALPLVTAPMGIMPSVLGLAMAWAFLAALSAVFAEVSALTLKDKTVETGDTSRLLVEDEGVSIVSVAQTTLGDSAAILCSVAFLLQMLAIVTAQVAKSGELLQTFIGLPYIAGCLLPSILLGAFAFEMPAKIVERTNTLLTVSMVLGFGLLVVSTSMSKLSNLGVLLGALPMGSWGSLLPTVGTTTWALPIFFNLLCYGQSVPLVVERMGADRPSRVQTTILLGSLVPFVLGVIWVCIAALLGSDLDISDGKDPVLQLVQGPASIALPVLLLAAGAIGSTLIASYLALGQFAADALCASTGQCSIEDNQRAKMASVIVPAATACIGPQLYLPLLSFAGAFPAVLLYGILPPMALLLRREKSGLGRKAVLGALTAISSVFLLVNAWLWLTDLKAWWPKIRPGGVMAGHDFSMSFPGLMRAVLEFVSMLPGRTEVYLDTDYSFWFFKPEDLPKRHASWRPRLEGGTRGHKARARVS</sequence>
<keyword evidence="5 9" id="KW-0812">Transmembrane</keyword>
<evidence type="ECO:0000256" key="9">
    <source>
        <dbReference type="SAM" id="Phobius"/>
    </source>
</evidence>
<evidence type="ECO:0000256" key="1">
    <source>
        <dbReference type="ARBA" id="ARBA00004429"/>
    </source>
</evidence>
<keyword evidence="11" id="KW-1185">Reference proteome</keyword>
<feature type="transmembrane region" description="Helical" evidence="9">
    <location>
        <begin position="94"/>
        <end position="113"/>
    </location>
</feature>
<evidence type="ECO:0000313" key="11">
    <source>
        <dbReference type="Proteomes" id="UP001642484"/>
    </source>
</evidence>
<evidence type="ECO:0000256" key="3">
    <source>
        <dbReference type="ARBA" id="ARBA00022475"/>
    </source>
</evidence>
<feature type="transmembrane region" description="Helical" evidence="9">
    <location>
        <begin position="284"/>
        <end position="306"/>
    </location>
</feature>
<comment type="subcellular location">
    <subcellularLocation>
        <location evidence="1">Cell inner membrane</location>
        <topology evidence="1">Multi-pass membrane protein</topology>
    </subcellularLocation>
</comment>
<reference evidence="10 11" key="1">
    <citation type="submission" date="2024-02" db="EMBL/GenBank/DDBJ databases">
        <authorList>
            <person name="Chen Y."/>
            <person name="Shah S."/>
            <person name="Dougan E. K."/>
            <person name="Thang M."/>
            <person name="Chan C."/>
        </authorList>
    </citation>
    <scope>NUCLEOTIDE SEQUENCE [LARGE SCALE GENOMIC DNA]</scope>
</reference>
<feature type="transmembrane region" description="Helical" evidence="9">
    <location>
        <begin position="215"/>
        <end position="233"/>
    </location>
</feature>
<feature type="transmembrane region" description="Helical" evidence="9">
    <location>
        <begin position="475"/>
        <end position="495"/>
    </location>
</feature>
<organism evidence="10 11">
    <name type="scientific">Durusdinium trenchii</name>
    <dbReference type="NCBI Taxonomy" id="1381693"/>
    <lineage>
        <taxon>Eukaryota</taxon>
        <taxon>Sar</taxon>
        <taxon>Alveolata</taxon>
        <taxon>Dinophyceae</taxon>
        <taxon>Suessiales</taxon>
        <taxon>Symbiodiniaceae</taxon>
        <taxon>Durusdinium</taxon>
    </lineage>
</organism>
<dbReference type="Pfam" id="PF03222">
    <property type="entry name" value="Trp_Tyr_perm"/>
    <property type="match status" value="1"/>
</dbReference>
<keyword evidence="2" id="KW-0813">Transport</keyword>
<evidence type="ECO:0000256" key="8">
    <source>
        <dbReference type="SAM" id="MobiDB-lite"/>
    </source>
</evidence>
<evidence type="ECO:0000256" key="6">
    <source>
        <dbReference type="ARBA" id="ARBA00022989"/>
    </source>
</evidence>
<accession>A0ABP0PI23</accession>
<dbReference type="Gene3D" id="1.20.1740.10">
    <property type="entry name" value="Amino acid/polyamine transporter I"/>
    <property type="match status" value="1"/>
</dbReference>
<keyword evidence="3" id="KW-1003">Cell membrane</keyword>
<comment type="caution">
    <text evidence="10">The sequence shown here is derived from an EMBL/GenBank/DDBJ whole genome shotgun (WGS) entry which is preliminary data.</text>
</comment>
<evidence type="ECO:0000256" key="4">
    <source>
        <dbReference type="ARBA" id="ARBA00022519"/>
    </source>
</evidence>
<dbReference type="PANTHER" id="PTHR32195">
    <property type="entry name" value="OS07G0662800 PROTEIN"/>
    <property type="match status" value="1"/>
</dbReference>
<proteinExistence type="predicted"/>
<dbReference type="InterPro" id="IPR018227">
    <property type="entry name" value="Amino_acid_transport_2"/>
</dbReference>
<feature type="transmembrane region" description="Helical" evidence="9">
    <location>
        <begin position="245"/>
        <end position="264"/>
    </location>
</feature>
<feature type="transmembrane region" description="Helical" evidence="9">
    <location>
        <begin position="443"/>
        <end position="463"/>
    </location>
</feature>
<feature type="transmembrane region" description="Helical" evidence="9">
    <location>
        <begin position="327"/>
        <end position="350"/>
    </location>
</feature>
<feature type="region of interest" description="Disordered" evidence="8">
    <location>
        <begin position="58"/>
        <end position="87"/>
    </location>
</feature>
<evidence type="ECO:0000256" key="2">
    <source>
        <dbReference type="ARBA" id="ARBA00022448"/>
    </source>
</evidence>
<feature type="transmembrane region" description="Helical" evidence="9">
    <location>
        <begin position="119"/>
        <end position="141"/>
    </location>
</feature>
<dbReference type="PANTHER" id="PTHR32195:SF24">
    <property type="entry name" value="TRYPTOPHAN OR TYROSINE TRANSPORTER PROTEIN"/>
    <property type="match status" value="1"/>
</dbReference>
<evidence type="ECO:0000256" key="5">
    <source>
        <dbReference type="ARBA" id="ARBA00022692"/>
    </source>
</evidence>
<keyword evidence="7 9" id="KW-0472">Membrane</keyword>
<keyword evidence="6 9" id="KW-1133">Transmembrane helix</keyword>
<feature type="transmembrane region" description="Helical" evidence="9">
    <location>
        <begin position="182"/>
        <end position="203"/>
    </location>
</feature>
<gene>
    <name evidence="10" type="ORF">CCMP2556_LOCUS36776</name>
</gene>